<accession>C4JJR0</accession>
<dbReference type="VEuPathDB" id="FungiDB:UREG_01867"/>
<keyword evidence="4 5" id="KW-0472">Membrane</keyword>
<dbReference type="InParanoid" id="C4JJR0"/>
<dbReference type="InterPro" id="IPR050307">
    <property type="entry name" value="Sterol_Desaturase_Related"/>
</dbReference>
<evidence type="ECO:0000256" key="2">
    <source>
        <dbReference type="ARBA" id="ARBA00022692"/>
    </source>
</evidence>
<dbReference type="Proteomes" id="UP000002058">
    <property type="component" value="Unassembled WGS sequence"/>
</dbReference>
<dbReference type="GO" id="GO:0005506">
    <property type="term" value="F:iron ion binding"/>
    <property type="evidence" value="ECO:0007669"/>
    <property type="project" value="InterPro"/>
</dbReference>
<dbReference type="GO" id="GO:0016491">
    <property type="term" value="F:oxidoreductase activity"/>
    <property type="evidence" value="ECO:0007669"/>
    <property type="project" value="InterPro"/>
</dbReference>
<dbReference type="HOGENOM" id="CLU_047036_1_0_1"/>
<evidence type="ECO:0000256" key="3">
    <source>
        <dbReference type="ARBA" id="ARBA00022989"/>
    </source>
</evidence>
<proteinExistence type="predicted"/>
<dbReference type="OMA" id="FTIKFAG"/>
<dbReference type="OrthoDB" id="408954at2759"/>
<evidence type="ECO:0000313" key="7">
    <source>
        <dbReference type="EMBL" id="EEP77018.1"/>
    </source>
</evidence>
<evidence type="ECO:0000256" key="5">
    <source>
        <dbReference type="SAM" id="Phobius"/>
    </source>
</evidence>
<sequence>MSFITSFPAKWEGICMRYPPGWIEGVGSALVQVFGFIIPGLVFLAIDMLKPVAFDKRKIQQESKQPSKRQMISCLKLVFGNQAYLIGSHFLLLHFLKYKFSIFRMDPQLPSILEVVVQCTVGALLREVLFYYVHRLMHTKMLYRKVHRVHHEFRAPVALAAIYSHTLDHILVNAMPIYLPMAIQRAHFLTLMLFAGVAVFDAAVSHSGYHLFRVPDVQSHDVHHEKGNVNFGVLGLMDWLHGTNA</sequence>
<dbReference type="Pfam" id="PF04116">
    <property type="entry name" value="FA_hydroxylase"/>
    <property type="match status" value="1"/>
</dbReference>
<feature type="transmembrane region" description="Helical" evidence="5">
    <location>
        <begin position="185"/>
        <end position="204"/>
    </location>
</feature>
<dbReference type="GeneID" id="8438504"/>
<feature type="transmembrane region" description="Helical" evidence="5">
    <location>
        <begin position="115"/>
        <end position="134"/>
    </location>
</feature>
<feature type="domain" description="Fatty acid hydroxylase" evidence="6">
    <location>
        <begin position="120"/>
        <end position="243"/>
    </location>
</feature>
<evidence type="ECO:0000256" key="4">
    <source>
        <dbReference type="ARBA" id="ARBA00023136"/>
    </source>
</evidence>
<evidence type="ECO:0000313" key="8">
    <source>
        <dbReference type="Proteomes" id="UP000002058"/>
    </source>
</evidence>
<keyword evidence="3 5" id="KW-1133">Transmembrane helix</keyword>
<feature type="transmembrane region" description="Helical" evidence="5">
    <location>
        <begin position="29"/>
        <end position="53"/>
    </location>
</feature>
<dbReference type="RefSeq" id="XP_002542351.1">
    <property type="nucleotide sequence ID" value="XM_002542305.1"/>
</dbReference>
<name>C4JJR0_UNCRE</name>
<keyword evidence="2 5" id="KW-0812">Transmembrane</keyword>
<dbReference type="AlphaFoldDB" id="C4JJR0"/>
<dbReference type="STRING" id="336963.C4JJR0"/>
<feature type="transmembrane region" description="Helical" evidence="5">
    <location>
        <begin position="74"/>
        <end position="95"/>
    </location>
</feature>
<keyword evidence="8" id="KW-1185">Reference proteome</keyword>
<dbReference type="EMBL" id="CH476615">
    <property type="protein sequence ID" value="EEP77018.1"/>
    <property type="molecule type" value="Genomic_DNA"/>
</dbReference>
<dbReference type="GO" id="GO:0016020">
    <property type="term" value="C:membrane"/>
    <property type="evidence" value="ECO:0007669"/>
    <property type="project" value="UniProtKB-SubCell"/>
</dbReference>
<reference evidence="8" key="1">
    <citation type="journal article" date="2009" name="Genome Res.">
        <title>Comparative genomic analyses of the human fungal pathogens Coccidioides and their relatives.</title>
        <authorList>
            <person name="Sharpton T.J."/>
            <person name="Stajich J.E."/>
            <person name="Rounsley S.D."/>
            <person name="Gardner M.J."/>
            <person name="Wortman J.R."/>
            <person name="Jordar V.S."/>
            <person name="Maiti R."/>
            <person name="Kodira C.D."/>
            <person name="Neafsey D.E."/>
            <person name="Zeng Q."/>
            <person name="Hung C.-Y."/>
            <person name="McMahan C."/>
            <person name="Muszewska A."/>
            <person name="Grynberg M."/>
            <person name="Mandel M.A."/>
            <person name="Kellner E.M."/>
            <person name="Barker B.M."/>
            <person name="Galgiani J.N."/>
            <person name="Orbach M.J."/>
            <person name="Kirkland T.N."/>
            <person name="Cole G.T."/>
            <person name="Henn M.R."/>
            <person name="Birren B.W."/>
            <person name="Taylor J.W."/>
        </authorList>
    </citation>
    <scope>NUCLEOTIDE SEQUENCE [LARGE SCALE GENOMIC DNA]</scope>
    <source>
        <strain evidence="8">UAMH 1704</strain>
    </source>
</reference>
<evidence type="ECO:0000259" key="6">
    <source>
        <dbReference type="Pfam" id="PF04116"/>
    </source>
</evidence>
<dbReference type="eggNOG" id="KOG0873">
    <property type="taxonomic scope" value="Eukaryota"/>
</dbReference>
<dbReference type="InterPro" id="IPR006694">
    <property type="entry name" value="Fatty_acid_hydroxylase"/>
</dbReference>
<dbReference type="GO" id="GO:0008610">
    <property type="term" value="P:lipid biosynthetic process"/>
    <property type="evidence" value="ECO:0007669"/>
    <property type="project" value="InterPro"/>
</dbReference>
<comment type="subcellular location">
    <subcellularLocation>
        <location evidence="1">Membrane</location>
    </subcellularLocation>
</comment>
<protein>
    <recommendedName>
        <fullName evidence="6">Fatty acid hydroxylase domain-containing protein</fullName>
    </recommendedName>
</protein>
<dbReference type="PANTHER" id="PTHR11863">
    <property type="entry name" value="STEROL DESATURASE"/>
    <property type="match status" value="1"/>
</dbReference>
<dbReference type="KEGG" id="ure:UREG_01867"/>
<evidence type="ECO:0000256" key="1">
    <source>
        <dbReference type="ARBA" id="ARBA00004370"/>
    </source>
</evidence>
<organism evidence="7 8">
    <name type="scientific">Uncinocarpus reesii (strain UAMH 1704)</name>
    <dbReference type="NCBI Taxonomy" id="336963"/>
    <lineage>
        <taxon>Eukaryota</taxon>
        <taxon>Fungi</taxon>
        <taxon>Dikarya</taxon>
        <taxon>Ascomycota</taxon>
        <taxon>Pezizomycotina</taxon>
        <taxon>Eurotiomycetes</taxon>
        <taxon>Eurotiomycetidae</taxon>
        <taxon>Onygenales</taxon>
        <taxon>Onygenaceae</taxon>
        <taxon>Uncinocarpus</taxon>
    </lineage>
</organism>
<gene>
    <name evidence="7" type="ORF">UREG_01867</name>
</gene>